<comment type="caution">
    <text evidence="3">The sequence shown here is derived from an EMBL/GenBank/DDBJ whole genome shotgun (WGS) entry which is preliminary data.</text>
</comment>
<dbReference type="PANTHER" id="PTHR32428">
    <property type="entry name" value="TARGET OF RAPAMYCIN COMPLEX 2 SUBUNIT BIT61-RELATED"/>
    <property type="match status" value="1"/>
</dbReference>
<name>A0ABS2YEX2_POLSP</name>
<evidence type="ECO:0000256" key="2">
    <source>
        <dbReference type="SAM" id="MobiDB-lite"/>
    </source>
</evidence>
<dbReference type="PANTHER" id="PTHR32428:SF4">
    <property type="entry name" value="PROLINE-RICH PROTEIN 5"/>
    <property type="match status" value="1"/>
</dbReference>
<evidence type="ECO:0000256" key="1">
    <source>
        <dbReference type="ARBA" id="ARBA00010453"/>
    </source>
</evidence>
<dbReference type="Proteomes" id="UP001166093">
    <property type="component" value="Unassembled WGS sequence"/>
</dbReference>
<dbReference type="Pfam" id="PF08539">
    <property type="entry name" value="HbrB"/>
    <property type="match status" value="1"/>
</dbReference>
<keyword evidence="4" id="KW-1185">Reference proteome</keyword>
<dbReference type="EMBL" id="JAAWVQ010138999">
    <property type="protein sequence ID" value="MBN3284704.1"/>
    <property type="molecule type" value="Genomic_DNA"/>
</dbReference>
<evidence type="ECO:0000313" key="3">
    <source>
        <dbReference type="EMBL" id="MBN3284704.1"/>
    </source>
</evidence>
<protein>
    <submittedName>
        <fullName evidence="3">PRR5 protein</fullName>
    </submittedName>
</protein>
<dbReference type="InterPro" id="IPR013745">
    <property type="entry name" value="Bit61/PRR5"/>
</dbReference>
<reference evidence="3" key="1">
    <citation type="journal article" date="2021" name="Cell">
        <title>Tracing the genetic footprints of vertebrate landing in non-teleost ray-finned fishes.</title>
        <authorList>
            <person name="Bi X."/>
            <person name="Wang K."/>
            <person name="Yang L."/>
            <person name="Pan H."/>
            <person name="Jiang H."/>
            <person name="Wei Q."/>
            <person name="Fang M."/>
            <person name="Yu H."/>
            <person name="Zhu C."/>
            <person name="Cai Y."/>
            <person name="He Y."/>
            <person name="Gan X."/>
            <person name="Zeng H."/>
            <person name="Yu D."/>
            <person name="Zhu Y."/>
            <person name="Jiang H."/>
            <person name="Qiu Q."/>
            <person name="Yang H."/>
            <person name="Zhang Y.E."/>
            <person name="Wang W."/>
            <person name="Zhu M."/>
            <person name="He S."/>
            <person name="Zhang G."/>
        </authorList>
    </citation>
    <scope>NUCLEOTIDE SEQUENCE</scope>
    <source>
        <strain evidence="3">Pddl_001</strain>
    </source>
</reference>
<dbReference type="InterPro" id="IPR016159">
    <property type="entry name" value="Cullin_repeat-like_dom_sf"/>
</dbReference>
<feature type="compositionally biased region" description="Low complexity" evidence="2">
    <location>
        <begin position="383"/>
        <end position="395"/>
    </location>
</feature>
<accession>A0ABS2YEX2</accession>
<comment type="similarity">
    <text evidence="1">Belongs to the PROTOR family.</text>
</comment>
<sequence>MRTLYRLKLMTSTSLSDLSKSEKAALDERGTQHRRAGANATWNSIHNGVISVFQRKGLPESELYTLNEGVRRLLKTELGSFFSEYLQNQLLTKGMVILRDKIRFYEGQKLLDSLADTWDFFFSDVLPMLQAIFYPVQGKEPSVRQLALLHFRNIITLNIKLEDAISRPRARVPPSIIQMLLILQTIPLPSEDGSSQGAAHNWSSTAHGEGGLALPGCPRLIVHQRPLWSGWVPAGLPGVHESKGGTEDYLKLEALIQKVVSPYLGTHGLFSDDGQATHCTCVLEKRYLRRCAKVGEVIGKNPVVRSKSYNNPMLTPVVEYECEVGSAGSTGIRRHSVSEMTSCLGLQGYSNLTTIMDTGSKTSMAKTCQSGLFCEQEPRGDQHPASLHPSHSSSPETTVDQTLDSIDSDLEGIFIDFSHRCSNSPGYSRDTSRQSLV</sequence>
<feature type="region of interest" description="Disordered" evidence="2">
    <location>
        <begin position="378"/>
        <end position="400"/>
    </location>
</feature>
<gene>
    <name evidence="3" type="primary">Prr5</name>
    <name evidence="3" type="ORF">GTO93_0004328</name>
</gene>
<dbReference type="SUPFAM" id="SSF74788">
    <property type="entry name" value="Cullin repeat-like"/>
    <property type="match status" value="1"/>
</dbReference>
<feature type="non-terminal residue" evidence="3">
    <location>
        <position position="1"/>
    </location>
</feature>
<feature type="non-terminal residue" evidence="3">
    <location>
        <position position="437"/>
    </location>
</feature>
<proteinExistence type="inferred from homology"/>
<evidence type="ECO:0000313" key="4">
    <source>
        <dbReference type="Proteomes" id="UP001166093"/>
    </source>
</evidence>
<organism evidence="3 4">
    <name type="scientific">Polyodon spathula</name>
    <name type="common">North American paddlefish</name>
    <name type="synonym">Squalus spathula</name>
    <dbReference type="NCBI Taxonomy" id="7913"/>
    <lineage>
        <taxon>Eukaryota</taxon>
        <taxon>Metazoa</taxon>
        <taxon>Chordata</taxon>
        <taxon>Craniata</taxon>
        <taxon>Vertebrata</taxon>
        <taxon>Euteleostomi</taxon>
        <taxon>Actinopterygii</taxon>
        <taxon>Chondrostei</taxon>
        <taxon>Acipenseriformes</taxon>
        <taxon>Polyodontidae</taxon>
        <taxon>Polyodon</taxon>
    </lineage>
</organism>